<dbReference type="Pfam" id="PF03483">
    <property type="entry name" value="B3_4"/>
    <property type="match status" value="1"/>
</dbReference>
<comment type="caution">
    <text evidence="2">The sequence shown here is derived from an EMBL/GenBank/DDBJ whole genome shotgun (WGS) entry which is preliminary data.</text>
</comment>
<evidence type="ECO:0000313" key="3">
    <source>
        <dbReference type="Proteomes" id="UP000177907"/>
    </source>
</evidence>
<dbReference type="SMART" id="SM00873">
    <property type="entry name" value="B3_4"/>
    <property type="match status" value="1"/>
</dbReference>
<gene>
    <name evidence="2" type="ORF">A3J93_03380</name>
</gene>
<feature type="domain" description="B3/B4 tRNA-binding" evidence="1">
    <location>
        <begin position="61"/>
        <end position="214"/>
    </location>
</feature>
<dbReference type="AlphaFoldDB" id="A0A1F6NUR3"/>
<sequence>MGFNVTKEVLNLGVKVITARIIGVNNSEINQDFEIYKNEELENIKKKLTGKNYKDDPILQGFRDLHTKVGRSNRDYVASPEGLRRLFLERSRFPHINTVVDIYNLVSLKSGLALGAHDVDKIQGNVKLCLTKGDEIFIPLGADNQVAVFPGEYCYVDDGNNVICRLEVLQVEPTKITTSAQDIFIIVEGNANTSFEYVAEMAKEVCTLIKRYCGGDVSFFPQAAIDT</sequence>
<dbReference type="Proteomes" id="UP000177907">
    <property type="component" value="Unassembled WGS sequence"/>
</dbReference>
<dbReference type="InterPro" id="IPR020825">
    <property type="entry name" value="Phe-tRNA_synthase-like_B3/B4"/>
</dbReference>
<dbReference type="PANTHER" id="PTHR39209">
    <property type="match status" value="1"/>
</dbReference>
<dbReference type="STRING" id="1798704.A3J93_03380"/>
<dbReference type="GO" id="GO:0004826">
    <property type="term" value="F:phenylalanine-tRNA ligase activity"/>
    <property type="evidence" value="ECO:0007669"/>
    <property type="project" value="InterPro"/>
</dbReference>
<dbReference type="Gene3D" id="3.50.40.10">
    <property type="entry name" value="Phenylalanyl-trna Synthetase, Chain B, domain 3"/>
    <property type="match status" value="1"/>
</dbReference>
<evidence type="ECO:0000259" key="1">
    <source>
        <dbReference type="SMART" id="SM00873"/>
    </source>
</evidence>
<evidence type="ECO:0000313" key="2">
    <source>
        <dbReference type="EMBL" id="OGH87665.1"/>
    </source>
</evidence>
<name>A0A1F6NUR3_9BACT</name>
<accession>A0A1F6NUR3</accession>
<dbReference type="SUPFAM" id="SSF56037">
    <property type="entry name" value="PheT/TilS domain"/>
    <property type="match status" value="1"/>
</dbReference>
<dbReference type="EMBL" id="MFQZ01000010">
    <property type="protein sequence ID" value="OGH87665.1"/>
    <property type="molecule type" value="Genomic_DNA"/>
</dbReference>
<protein>
    <recommendedName>
        <fullName evidence="1">B3/B4 tRNA-binding domain-containing protein</fullName>
    </recommendedName>
</protein>
<reference evidence="2 3" key="1">
    <citation type="journal article" date="2016" name="Nat. Commun.">
        <title>Thousands of microbial genomes shed light on interconnected biogeochemical processes in an aquifer system.</title>
        <authorList>
            <person name="Anantharaman K."/>
            <person name="Brown C.T."/>
            <person name="Hug L.A."/>
            <person name="Sharon I."/>
            <person name="Castelle C.J."/>
            <person name="Probst A.J."/>
            <person name="Thomas B.C."/>
            <person name="Singh A."/>
            <person name="Wilkins M.J."/>
            <person name="Karaoz U."/>
            <person name="Brodie E.L."/>
            <person name="Williams K.H."/>
            <person name="Hubbard S.S."/>
            <person name="Banfield J.F."/>
        </authorList>
    </citation>
    <scope>NUCLEOTIDE SEQUENCE [LARGE SCALE GENOMIC DNA]</scope>
</reference>
<proteinExistence type="predicted"/>
<dbReference type="InterPro" id="IPR005146">
    <property type="entry name" value="B3/B4_tRNA-bd"/>
</dbReference>
<dbReference type="PANTHER" id="PTHR39209:SF2">
    <property type="entry name" value="CYTOPLASMIC PROTEIN"/>
    <property type="match status" value="1"/>
</dbReference>
<organism evidence="2 3">
    <name type="scientific">Candidatus Magasanikbacteria bacterium RIFOXYC2_FULL_42_28</name>
    <dbReference type="NCBI Taxonomy" id="1798704"/>
    <lineage>
        <taxon>Bacteria</taxon>
        <taxon>Candidatus Magasanikiibacteriota</taxon>
    </lineage>
</organism>
<dbReference type="GO" id="GO:0003723">
    <property type="term" value="F:RNA binding"/>
    <property type="evidence" value="ECO:0007669"/>
    <property type="project" value="InterPro"/>
</dbReference>